<evidence type="ECO:0000313" key="1">
    <source>
        <dbReference type="EMBL" id="JAH08786.1"/>
    </source>
</evidence>
<accession>A0A0E9PW15</accession>
<dbReference type="EMBL" id="GBXM01099791">
    <property type="protein sequence ID" value="JAH08786.1"/>
    <property type="molecule type" value="Transcribed_RNA"/>
</dbReference>
<name>A0A0E9PW15_ANGAN</name>
<reference evidence="1" key="2">
    <citation type="journal article" date="2015" name="Fish Shellfish Immunol.">
        <title>Early steps in the European eel (Anguilla anguilla)-Vibrio vulnificus interaction in the gills: Role of the RtxA13 toxin.</title>
        <authorList>
            <person name="Callol A."/>
            <person name="Pajuelo D."/>
            <person name="Ebbesson L."/>
            <person name="Teles M."/>
            <person name="MacKenzie S."/>
            <person name="Amaro C."/>
        </authorList>
    </citation>
    <scope>NUCLEOTIDE SEQUENCE</scope>
</reference>
<proteinExistence type="predicted"/>
<sequence>MVETAFACKCLINSPADLVELRAKTQANFS</sequence>
<organism evidence="1">
    <name type="scientific">Anguilla anguilla</name>
    <name type="common">European freshwater eel</name>
    <name type="synonym">Muraena anguilla</name>
    <dbReference type="NCBI Taxonomy" id="7936"/>
    <lineage>
        <taxon>Eukaryota</taxon>
        <taxon>Metazoa</taxon>
        <taxon>Chordata</taxon>
        <taxon>Craniata</taxon>
        <taxon>Vertebrata</taxon>
        <taxon>Euteleostomi</taxon>
        <taxon>Actinopterygii</taxon>
        <taxon>Neopterygii</taxon>
        <taxon>Teleostei</taxon>
        <taxon>Anguilliformes</taxon>
        <taxon>Anguillidae</taxon>
        <taxon>Anguilla</taxon>
    </lineage>
</organism>
<protein>
    <submittedName>
        <fullName evidence="1">Uncharacterized protein</fullName>
    </submittedName>
</protein>
<reference evidence="1" key="1">
    <citation type="submission" date="2014-11" db="EMBL/GenBank/DDBJ databases">
        <authorList>
            <person name="Amaro Gonzalez C."/>
        </authorList>
    </citation>
    <scope>NUCLEOTIDE SEQUENCE</scope>
</reference>
<dbReference type="AlphaFoldDB" id="A0A0E9PW15"/>